<name>A0AAN9MQE9_PHACN</name>
<protein>
    <recommendedName>
        <fullName evidence="7">Pentacotripeptide-repeat region of PRORP domain-containing protein</fullName>
    </recommendedName>
</protein>
<dbReference type="NCBIfam" id="TIGR00756">
    <property type="entry name" value="PPR"/>
    <property type="match status" value="3"/>
</dbReference>
<comment type="caution">
    <text evidence="5">The sequence shown here is derived from an EMBL/GenBank/DDBJ whole genome shotgun (WGS) entry which is preliminary data.</text>
</comment>
<keyword evidence="2" id="KW-0677">Repeat</keyword>
<feature type="repeat" description="PPR" evidence="3">
    <location>
        <begin position="173"/>
        <end position="207"/>
    </location>
</feature>
<evidence type="ECO:0000313" key="5">
    <source>
        <dbReference type="EMBL" id="KAK7356227.1"/>
    </source>
</evidence>
<proteinExistence type="inferred from homology"/>
<dbReference type="PANTHER" id="PTHR47933">
    <property type="entry name" value="PENTATRICOPEPTIDE REPEAT-CONTAINING PROTEIN 1, MITOCHONDRIAL"/>
    <property type="match status" value="1"/>
</dbReference>
<sequence>MASLCGRGTITAIRRTLILTSNSNTNPNTFSHTSLRHTFSSLLLKPPSPPISVSISQALQRHFSSTKTPVDTKLNFSLSDSDSDSDDQNINTQKETGRTNRAVPPPYDPFSKKPATEDPKDPKDLQQIFHDMRSGDGLLNHAVKMFDALSKEGLTHEALELFGQIKDKGQMPDVVAHTAILEAYANAAQPKEALKVYMRMLASGVSPNAYTYAVLITALAADAKFVKDANKYLLEMIDKGMKPNAKTYTSVFEGLLKEERIDEATRLLEQMKAKGFLPDEKAVREVLSNKRGPVFRNLINVLFGK</sequence>
<evidence type="ECO:0000256" key="2">
    <source>
        <dbReference type="ARBA" id="ARBA00022737"/>
    </source>
</evidence>
<gene>
    <name evidence="5" type="ORF">VNO80_15495</name>
</gene>
<evidence type="ECO:0000313" key="6">
    <source>
        <dbReference type="Proteomes" id="UP001374584"/>
    </source>
</evidence>
<dbReference type="Pfam" id="PF12854">
    <property type="entry name" value="PPR_1"/>
    <property type="match status" value="1"/>
</dbReference>
<feature type="repeat" description="PPR" evidence="3">
    <location>
        <begin position="244"/>
        <end position="278"/>
    </location>
</feature>
<feature type="repeat" description="PPR" evidence="3">
    <location>
        <begin position="208"/>
        <end position="243"/>
    </location>
</feature>
<dbReference type="PANTHER" id="PTHR47933:SF69">
    <property type="entry name" value="OS07G0513200 PROTEIN"/>
    <property type="match status" value="1"/>
</dbReference>
<evidence type="ECO:0000256" key="4">
    <source>
        <dbReference type="SAM" id="MobiDB-lite"/>
    </source>
</evidence>
<dbReference type="InterPro" id="IPR002885">
    <property type="entry name" value="PPR_rpt"/>
</dbReference>
<dbReference type="Pfam" id="PF13041">
    <property type="entry name" value="PPR_2"/>
    <property type="match status" value="1"/>
</dbReference>
<dbReference type="InterPro" id="IPR051240">
    <property type="entry name" value="Mito_RNA-Proc/Resp"/>
</dbReference>
<dbReference type="Pfam" id="PF01535">
    <property type="entry name" value="PPR"/>
    <property type="match status" value="1"/>
</dbReference>
<dbReference type="EMBL" id="JAYMYR010000006">
    <property type="protein sequence ID" value="KAK7356227.1"/>
    <property type="molecule type" value="Genomic_DNA"/>
</dbReference>
<organism evidence="5 6">
    <name type="scientific">Phaseolus coccineus</name>
    <name type="common">Scarlet runner bean</name>
    <name type="synonym">Phaseolus multiflorus</name>
    <dbReference type="NCBI Taxonomy" id="3886"/>
    <lineage>
        <taxon>Eukaryota</taxon>
        <taxon>Viridiplantae</taxon>
        <taxon>Streptophyta</taxon>
        <taxon>Embryophyta</taxon>
        <taxon>Tracheophyta</taxon>
        <taxon>Spermatophyta</taxon>
        <taxon>Magnoliopsida</taxon>
        <taxon>eudicotyledons</taxon>
        <taxon>Gunneridae</taxon>
        <taxon>Pentapetalae</taxon>
        <taxon>rosids</taxon>
        <taxon>fabids</taxon>
        <taxon>Fabales</taxon>
        <taxon>Fabaceae</taxon>
        <taxon>Papilionoideae</taxon>
        <taxon>50 kb inversion clade</taxon>
        <taxon>NPAAA clade</taxon>
        <taxon>indigoferoid/millettioid clade</taxon>
        <taxon>Phaseoleae</taxon>
        <taxon>Phaseolus</taxon>
    </lineage>
</organism>
<evidence type="ECO:0000256" key="3">
    <source>
        <dbReference type="PROSITE-ProRule" id="PRU00708"/>
    </source>
</evidence>
<dbReference type="InterPro" id="IPR011990">
    <property type="entry name" value="TPR-like_helical_dom_sf"/>
</dbReference>
<evidence type="ECO:0000256" key="1">
    <source>
        <dbReference type="ARBA" id="ARBA00007626"/>
    </source>
</evidence>
<reference evidence="5 6" key="1">
    <citation type="submission" date="2024-01" db="EMBL/GenBank/DDBJ databases">
        <title>The genomes of 5 underutilized Papilionoideae crops provide insights into root nodulation and disease resistanc.</title>
        <authorList>
            <person name="Jiang F."/>
        </authorList>
    </citation>
    <scope>NUCLEOTIDE SEQUENCE [LARGE SCALE GENOMIC DNA]</scope>
    <source>
        <strain evidence="5">JINMINGXINNONG_FW02</strain>
        <tissue evidence="5">Leaves</tissue>
    </source>
</reference>
<dbReference type="AlphaFoldDB" id="A0AAN9MQE9"/>
<feature type="region of interest" description="Disordered" evidence="4">
    <location>
        <begin position="64"/>
        <end position="123"/>
    </location>
</feature>
<dbReference type="Proteomes" id="UP001374584">
    <property type="component" value="Unassembled WGS sequence"/>
</dbReference>
<dbReference type="GO" id="GO:0003729">
    <property type="term" value="F:mRNA binding"/>
    <property type="evidence" value="ECO:0007669"/>
    <property type="project" value="TreeGrafter"/>
</dbReference>
<evidence type="ECO:0008006" key="7">
    <source>
        <dbReference type="Google" id="ProtNLM"/>
    </source>
</evidence>
<dbReference type="Gene3D" id="1.25.40.10">
    <property type="entry name" value="Tetratricopeptide repeat domain"/>
    <property type="match status" value="2"/>
</dbReference>
<keyword evidence="6" id="KW-1185">Reference proteome</keyword>
<dbReference type="PROSITE" id="PS51375">
    <property type="entry name" value="PPR"/>
    <property type="match status" value="3"/>
</dbReference>
<feature type="compositionally biased region" description="Basic and acidic residues" evidence="4">
    <location>
        <begin position="110"/>
        <end position="123"/>
    </location>
</feature>
<accession>A0AAN9MQE9</accession>
<comment type="similarity">
    <text evidence="1">Belongs to the PPR family. P subfamily.</text>
</comment>